<accession>A0A0U4ILG4</accession>
<dbReference type="EMBL" id="KU160651">
    <property type="protein sequence ID" value="ALY09370.1"/>
    <property type="molecule type" value="Genomic_DNA"/>
</dbReference>
<dbReference type="Proteomes" id="UP000226460">
    <property type="component" value="Segment"/>
</dbReference>
<protein>
    <submittedName>
        <fullName evidence="1">Uncharacterized protein</fullName>
    </submittedName>
</protein>
<sequence length="126" mass="14250">MTSTSEARNVADARAALYKIKQARQPITEAIDTLQEHIEHLTKQLADTRVVDQAMLEAEQRAQGYLDQALEQHEDAAAERLRLQIDADAERLREPGIRITLDEKQQRDIDAAVEPILRAIKDNPQA</sequence>
<keyword evidence="2" id="KW-1185">Reference proteome</keyword>
<dbReference type="KEGG" id="vg:40077445"/>
<dbReference type="OrthoDB" id="21880at10239"/>
<name>A0A0U4ILG4_9CAUD</name>
<dbReference type="GeneID" id="40077445"/>
<gene>
    <name evidence="1" type="primary">41</name>
    <name evidence="1" type="ORF">JAWNSKI_41</name>
</gene>
<reference evidence="1 2" key="1">
    <citation type="submission" date="2015-11" db="EMBL/GenBank/DDBJ databases">
        <authorList>
            <person name="Gant O."/>
            <person name="Schneider V.M."/>
            <person name="Bowman C.A."/>
            <person name="Russell D.A."/>
            <person name="Pope W.H."/>
            <person name="Jacobs-Sera D."/>
            <person name="Hendrix R.W."/>
            <person name="Hatfull G.F."/>
        </authorList>
    </citation>
    <scope>NUCLEOTIDE SEQUENCE [LARGE SCALE GENOMIC DNA]</scope>
</reference>
<organism evidence="1 2">
    <name type="scientific">Arthrobacter phage Jawnski</name>
    <dbReference type="NCBI Taxonomy" id="1772327"/>
    <lineage>
        <taxon>Viruses</taxon>
        <taxon>Duplodnaviria</taxon>
        <taxon>Heunggongvirae</taxon>
        <taxon>Uroviricota</taxon>
        <taxon>Caudoviricetes</taxon>
        <taxon>Berryhillviridae</taxon>
        <taxon>Jawnskivirus</taxon>
        <taxon>Jawnskivirus jawnski</taxon>
        <taxon>Marthavirus jawnski</taxon>
    </lineage>
</organism>
<proteinExistence type="predicted"/>
<evidence type="ECO:0000313" key="2">
    <source>
        <dbReference type="Proteomes" id="UP000226460"/>
    </source>
</evidence>
<dbReference type="RefSeq" id="YP_009601601.1">
    <property type="nucleotide sequence ID" value="NC_041931.1"/>
</dbReference>
<evidence type="ECO:0000313" key="1">
    <source>
        <dbReference type="EMBL" id="ALY09370.1"/>
    </source>
</evidence>